<dbReference type="RefSeq" id="WP_066293813.1">
    <property type="nucleotide sequence ID" value="NZ_CP016761.1"/>
</dbReference>
<evidence type="ECO:0000256" key="2">
    <source>
        <dbReference type="SAM" id="Phobius"/>
    </source>
</evidence>
<sequence length="98" mass="11465">MTTNEMHEQELNKKENQKTQRYQEKKSSSKEEKKKLIHRGTKRSFPIWLRLLLLICGIVVCFAIGTMVGYGVIGDGKPMNVFEKETWTHIIDLVEKEK</sequence>
<dbReference type="EMBL" id="CP016761">
    <property type="protein sequence ID" value="ANX14087.1"/>
    <property type="molecule type" value="Genomic_DNA"/>
</dbReference>
<keyword evidence="5" id="KW-1185">Reference proteome</keyword>
<evidence type="ECO:0000313" key="5">
    <source>
        <dbReference type="Proteomes" id="UP000077412"/>
    </source>
</evidence>
<protein>
    <recommendedName>
        <fullName evidence="7">Hydroxymyristoyl-ACP dehydratase</fullName>
    </recommendedName>
</protein>
<evidence type="ECO:0000313" key="6">
    <source>
        <dbReference type="Proteomes" id="UP000188597"/>
    </source>
</evidence>
<dbReference type="EMBL" id="MQMF01000001">
    <property type="protein sequence ID" value="OOE14681.1"/>
    <property type="molecule type" value="Genomic_DNA"/>
</dbReference>
<evidence type="ECO:0000313" key="3">
    <source>
        <dbReference type="EMBL" id="ANX14087.1"/>
    </source>
</evidence>
<keyword evidence="2" id="KW-1133">Transmembrane helix</keyword>
<dbReference type="InterPro" id="IPR024596">
    <property type="entry name" value="RNApol_su_b/EpuA"/>
</dbReference>
<reference evidence="3 5" key="1">
    <citation type="submission" date="2016-08" db="EMBL/GenBank/DDBJ databases">
        <title>Complete genome sequence of Fictibacillus arsenicus G25-54, a strain with toxicity to nematodes and a potential arsenic-resistance activity.</title>
        <authorList>
            <person name="Zheng Z."/>
        </authorList>
    </citation>
    <scope>NUCLEOTIDE SEQUENCE [LARGE SCALE GENOMIC DNA]</scope>
    <source>
        <strain evidence="3 5">G25-54</strain>
    </source>
</reference>
<dbReference type="AlphaFoldDB" id="A0A1B1Z9I5"/>
<gene>
    <name evidence="3" type="ORF">ABE41_018910</name>
    <name evidence="4" type="ORF">UN64_05695</name>
</gene>
<proteinExistence type="predicted"/>
<evidence type="ECO:0000313" key="4">
    <source>
        <dbReference type="EMBL" id="OOE14681.1"/>
    </source>
</evidence>
<keyword evidence="2" id="KW-0472">Membrane</keyword>
<name>A0A1B1Z9I5_9BACL</name>
<accession>A0A1B1Z9I5</accession>
<keyword evidence="2" id="KW-0812">Transmembrane</keyword>
<dbReference type="Proteomes" id="UP000188597">
    <property type="component" value="Unassembled WGS sequence"/>
</dbReference>
<feature type="compositionally biased region" description="Basic and acidic residues" evidence="1">
    <location>
        <begin position="1"/>
        <end position="34"/>
    </location>
</feature>
<evidence type="ECO:0008006" key="7">
    <source>
        <dbReference type="Google" id="ProtNLM"/>
    </source>
</evidence>
<feature type="transmembrane region" description="Helical" evidence="2">
    <location>
        <begin position="47"/>
        <end position="73"/>
    </location>
</feature>
<dbReference type="Proteomes" id="UP000077412">
    <property type="component" value="Chromosome"/>
</dbReference>
<dbReference type="KEGG" id="far:ABE41_018910"/>
<organism evidence="3 5">
    <name type="scientific">Fictibacillus arsenicus</name>
    <dbReference type="NCBI Taxonomy" id="255247"/>
    <lineage>
        <taxon>Bacteria</taxon>
        <taxon>Bacillati</taxon>
        <taxon>Bacillota</taxon>
        <taxon>Bacilli</taxon>
        <taxon>Bacillales</taxon>
        <taxon>Fictibacillaceae</taxon>
        <taxon>Fictibacillus</taxon>
    </lineage>
</organism>
<feature type="region of interest" description="Disordered" evidence="1">
    <location>
        <begin position="1"/>
        <end position="36"/>
    </location>
</feature>
<reference evidence="4 6" key="2">
    <citation type="submission" date="2016-11" db="EMBL/GenBank/DDBJ databases">
        <authorList>
            <person name="Jaros S."/>
            <person name="Januszkiewicz K."/>
            <person name="Wedrychowicz H."/>
        </authorList>
    </citation>
    <scope>NUCLEOTIDE SEQUENCE [LARGE SCALE GENOMIC DNA]</scope>
    <source>
        <strain evidence="4 6">Con a/3</strain>
    </source>
</reference>
<dbReference type="STRING" id="255247.ABE41_018910"/>
<dbReference type="Pfam" id="PF11772">
    <property type="entry name" value="EpuA"/>
    <property type="match status" value="1"/>
</dbReference>
<evidence type="ECO:0000256" key="1">
    <source>
        <dbReference type="SAM" id="MobiDB-lite"/>
    </source>
</evidence>